<evidence type="ECO:0000256" key="3">
    <source>
        <dbReference type="ARBA" id="ARBA00022801"/>
    </source>
</evidence>
<dbReference type="EC" id="5.6.2.4" evidence="9"/>
<dbReference type="Proteomes" id="UP000001610">
    <property type="component" value="Unassembled WGS sequence"/>
</dbReference>
<dbReference type="GO" id="GO:0000725">
    <property type="term" value="P:recombinational repair"/>
    <property type="evidence" value="ECO:0007669"/>
    <property type="project" value="TreeGrafter"/>
</dbReference>
<comment type="catalytic activity">
    <reaction evidence="10">
        <text>ATP + H2O = ADP + phosphate + H(+)</text>
        <dbReference type="Rhea" id="RHEA:13065"/>
        <dbReference type="ChEBI" id="CHEBI:15377"/>
        <dbReference type="ChEBI" id="CHEBI:15378"/>
        <dbReference type="ChEBI" id="CHEBI:30616"/>
        <dbReference type="ChEBI" id="CHEBI:43474"/>
        <dbReference type="ChEBI" id="CHEBI:456216"/>
        <dbReference type="EC" id="5.6.2.4"/>
    </reaction>
</comment>
<keyword evidence="5 11" id="KW-0067">ATP-binding</keyword>
<dbReference type="HOGENOM" id="CLU_004585_4_2_1"/>
<evidence type="ECO:0000313" key="15">
    <source>
        <dbReference type="EMBL" id="EGX93243.1"/>
    </source>
</evidence>
<evidence type="ECO:0000256" key="2">
    <source>
        <dbReference type="ARBA" id="ARBA00022741"/>
    </source>
</evidence>
<evidence type="ECO:0000256" key="12">
    <source>
        <dbReference type="SAM" id="MobiDB-lite"/>
    </source>
</evidence>
<dbReference type="SUPFAM" id="SSF52540">
    <property type="entry name" value="P-loop containing nucleoside triphosphate hydrolases"/>
    <property type="match status" value="1"/>
</dbReference>
<evidence type="ECO:0000256" key="9">
    <source>
        <dbReference type="ARBA" id="ARBA00034808"/>
    </source>
</evidence>
<dbReference type="InterPro" id="IPR013986">
    <property type="entry name" value="DExx_box_DNA_helicase_dom_sf"/>
</dbReference>
<evidence type="ECO:0000256" key="8">
    <source>
        <dbReference type="ARBA" id="ARBA00034617"/>
    </source>
</evidence>
<dbReference type="PROSITE" id="PS51217">
    <property type="entry name" value="UVRD_HELICASE_CTER"/>
    <property type="match status" value="1"/>
</dbReference>
<keyword evidence="3 11" id="KW-0378">Hydrolase</keyword>
<evidence type="ECO:0000256" key="6">
    <source>
        <dbReference type="ARBA" id="ARBA00023125"/>
    </source>
</evidence>
<feature type="domain" description="UvrD-like helicase C-terminal" evidence="14">
    <location>
        <begin position="327"/>
        <end position="633"/>
    </location>
</feature>
<proteinExistence type="inferred from homology"/>
<evidence type="ECO:0000256" key="5">
    <source>
        <dbReference type="ARBA" id="ARBA00022840"/>
    </source>
</evidence>
<sequence>MPLAPSRSLSRPTEDLSGIAKQYRFSPHARIDAPSAMAAKNTQQDILASLNAAQRRAVTSESNTVAILAGPGSGKTHTLTSRVVWLVQKAGFRPSEMIVATFTVKASREMRERIGKILGEEIQRKIVLGTFHSIARRYLASYGKHIGLDTKFGIADDNDSKAILKRLIKRLGLQLEPAMAKGWISKRKSRGSMDPPPVQSKYPDGKPRPENPNLQRCFDEYQAQLASANLLDYDDLLVRCVELLRAYPICVSNVKTVLVDEYQDTNGIQYDLMKLFAQRRHRITIVGDPDQSIYGWRSAEIRNLHRLLREFPDTDEISLEENYRSSKSILSASLNVIQQDVNRYEKVLLPIHSKGTKPVLRHLQSAADEGEWIVREIQRATLMTGGMLKGEDCAILLRSASLSRHVEAALGKKGIPYRMVGGHKFYERKEIKILLDYLRVVHQPHNNDAVARIINVPKRGIGEITIKSILEEAETGKRPMWTVLVDHCEGICPIDRLTKSQENKIRGELVRIITSLQKQVEMGEPQPLVEVIQRLITELNYEQFLKKEFGEDHEGRWASVQEFVNLAADFMVQFDHFDEDALPEIEEAEEQGEDTLLGRFLANIALASDAQKDQEDGDSSTFVTISTIHAAKGLEWPMVFVPCVYNGSIPHARSEDDDEERRLLYVAMTRAKCLLYLSCPSTTSWGNGGATLSSFVSDIADTAFAQQGPSFGRSVVEDIAKLLQRSAPSEKDVFAKLPHLFSTEDDLYPADPSNPRRFKGLIGSEGSHRGSTMGSSKRQRIDGPDTAAAVDWKPGYKTTMQESSGFTMSNLPGFMTASARQNIVDLEAVEKQTAEKSTMKTVPKRKHDQHSLLGYVSSGPGKPTATQSARQSSAALGRLSSVAKAAAPPAIETSLARHNITHRPDWRVPGTKRLHIPNEYPFLYSSPTEPVSSKEVPEKTIAPQRPASNISLIQNPTSFQAGKIAGIRRPAGMGAPPVLDKVRRPFKRLTVNRQATKRE</sequence>
<dbReference type="Gene3D" id="1.10.10.160">
    <property type="match status" value="1"/>
</dbReference>
<dbReference type="GO" id="GO:0043138">
    <property type="term" value="F:3'-5' DNA helicase activity"/>
    <property type="evidence" value="ECO:0007669"/>
    <property type="project" value="UniProtKB-EC"/>
</dbReference>
<dbReference type="InterPro" id="IPR014017">
    <property type="entry name" value="DNA_helicase_UvrD-like_C"/>
</dbReference>
<keyword evidence="6" id="KW-0238">DNA-binding</keyword>
<dbReference type="FunCoup" id="G3JGB3">
    <property type="interactions" value="197"/>
</dbReference>
<dbReference type="VEuPathDB" id="FungiDB:CCM_04615"/>
<dbReference type="KEGG" id="cmt:CCM_04615"/>
<dbReference type="InterPro" id="IPR000212">
    <property type="entry name" value="DNA_helicase_UvrD/REP"/>
</dbReference>
<dbReference type="GO" id="GO:0005524">
    <property type="term" value="F:ATP binding"/>
    <property type="evidence" value="ECO:0007669"/>
    <property type="project" value="UniProtKB-UniRule"/>
</dbReference>
<organism evidence="15 16">
    <name type="scientific">Cordyceps militaris (strain CM01)</name>
    <name type="common">Caterpillar fungus</name>
    <dbReference type="NCBI Taxonomy" id="983644"/>
    <lineage>
        <taxon>Eukaryota</taxon>
        <taxon>Fungi</taxon>
        <taxon>Dikarya</taxon>
        <taxon>Ascomycota</taxon>
        <taxon>Pezizomycotina</taxon>
        <taxon>Sordariomycetes</taxon>
        <taxon>Hypocreomycetidae</taxon>
        <taxon>Hypocreales</taxon>
        <taxon>Cordycipitaceae</taxon>
        <taxon>Cordyceps</taxon>
    </lineage>
</organism>
<dbReference type="eggNOG" id="KOG2108">
    <property type="taxonomic scope" value="Eukaryota"/>
</dbReference>
<dbReference type="CDD" id="cd18807">
    <property type="entry name" value="SF1_C_UvrD"/>
    <property type="match status" value="1"/>
</dbReference>
<name>G3JGB3_CORMM</name>
<evidence type="ECO:0000256" key="4">
    <source>
        <dbReference type="ARBA" id="ARBA00022806"/>
    </source>
</evidence>
<evidence type="ECO:0000256" key="7">
    <source>
        <dbReference type="ARBA" id="ARBA00023235"/>
    </source>
</evidence>
<evidence type="ECO:0000259" key="14">
    <source>
        <dbReference type="PROSITE" id="PS51217"/>
    </source>
</evidence>
<dbReference type="STRING" id="983644.G3JGB3"/>
<dbReference type="PROSITE" id="PS51198">
    <property type="entry name" value="UVRD_HELICASE_ATP_BIND"/>
    <property type="match status" value="1"/>
</dbReference>
<evidence type="ECO:0000259" key="13">
    <source>
        <dbReference type="PROSITE" id="PS51198"/>
    </source>
</evidence>
<dbReference type="Pfam" id="PF13361">
    <property type="entry name" value="UvrD_C"/>
    <property type="match status" value="1"/>
</dbReference>
<dbReference type="Gene3D" id="3.40.50.300">
    <property type="entry name" value="P-loop containing nucleotide triphosphate hydrolases"/>
    <property type="match status" value="2"/>
</dbReference>
<keyword evidence="2 11" id="KW-0547">Nucleotide-binding</keyword>
<dbReference type="GO" id="GO:0005634">
    <property type="term" value="C:nucleus"/>
    <property type="evidence" value="ECO:0007669"/>
    <property type="project" value="TreeGrafter"/>
</dbReference>
<reference evidence="15 16" key="1">
    <citation type="journal article" date="2011" name="Genome Biol.">
        <title>Genome sequence of the insect pathogenic fungus Cordyceps militaris, a valued traditional Chinese medicine.</title>
        <authorList>
            <person name="Zheng P."/>
            <person name="Xia Y."/>
            <person name="Xiao G."/>
            <person name="Xiong C."/>
            <person name="Hu X."/>
            <person name="Zhang S."/>
            <person name="Zheng H."/>
            <person name="Huang Y."/>
            <person name="Zhou Y."/>
            <person name="Wang S."/>
            <person name="Zhao G.P."/>
            <person name="Liu X."/>
            <person name="St Leger R.J."/>
            <person name="Wang C."/>
        </authorList>
    </citation>
    <scope>NUCLEOTIDE SEQUENCE [LARGE SCALE GENOMIC DNA]</scope>
    <source>
        <strain evidence="15 16">CM01</strain>
    </source>
</reference>
<comment type="catalytic activity">
    <reaction evidence="8">
        <text>Couples ATP hydrolysis with the unwinding of duplex DNA by translocating in the 3'-5' direction.</text>
        <dbReference type="EC" id="5.6.2.4"/>
    </reaction>
</comment>
<dbReference type="OMA" id="DYPDATT"/>
<feature type="binding site" evidence="11">
    <location>
        <begin position="69"/>
        <end position="76"/>
    </location>
    <ligand>
        <name>ATP</name>
        <dbReference type="ChEBI" id="CHEBI:30616"/>
    </ligand>
</feature>
<keyword evidence="16" id="KW-1185">Reference proteome</keyword>
<dbReference type="OrthoDB" id="1470711at2759"/>
<dbReference type="GO" id="GO:0016787">
    <property type="term" value="F:hydrolase activity"/>
    <property type="evidence" value="ECO:0007669"/>
    <property type="project" value="UniProtKB-UniRule"/>
</dbReference>
<feature type="region of interest" description="Disordered" evidence="12">
    <location>
        <begin position="184"/>
        <end position="213"/>
    </location>
</feature>
<dbReference type="GO" id="GO:0003677">
    <property type="term" value="F:DNA binding"/>
    <property type="evidence" value="ECO:0007669"/>
    <property type="project" value="UniProtKB-KW"/>
</dbReference>
<comment type="similarity">
    <text evidence="1">Belongs to the helicase family. UvrD subfamily.</text>
</comment>
<dbReference type="AlphaFoldDB" id="G3JGB3"/>
<dbReference type="InterPro" id="IPR014016">
    <property type="entry name" value="UvrD-like_ATP-bd"/>
</dbReference>
<dbReference type="CDD" id="cd17932">
    <property type="entry name" value="DEXQc_UvrD"/>
    <property type="match status" value="1"/>
</dbReference>
<keyword evidence="7" id="KW-0413">Isomerase</keyword>
<dbReference type="PANTHER" id="PTHR11070:SF2">
    <property type="entry name" value="ATP-DEPENDENT DNA HELICASE SRS2"/>
    <property type="match status" value="1"/>
</dbReference>
<dbReference type="EMBL" id="JH126401">
    <property type="protein sequence ID" value="EGX93243.1"/>
    <property type="molecule type" value="Genomic_DNA"/>
</dbReference>
<dbReference type="InterPro" id="IPR027417">
    <property type="entry name" value="P-loop_NTPase"/>
</dbReference>
<dbReference type="GeneID" id="18166638"/>
<protein>
    <recommendedName>
        <fullName evidence="9">DNA 3'-5' helicase</fullName>
        <ecNumber evidence="9">5.6.2.4</ecNumber>
    </recommendedName>
</protein>
<evidence type="ECO:0000256" key="1">
    <source>
        <dbReference type="ARBA" id="ARBA00009922"/>
    </source>
</evidence>
<dbReference type="RefSeq" id="XP_006669826.1">
    <property type="nucleotide sequence ID" value="XM_006669763.1"/>
</dbReference>
<keyword evidence="4 11" id="KW-0347">Helicase</keyword>
<dbReference type="Gene3D" id="1.10.486.10">
    <property type="entry name" value="PCRA, domain 4"/>
    <property type="match status" value="1"/>
</dbReference>
<gene>
    <name evidence="15" type="ORF">CCM_04615</name>
</gene>
<dbReference type="Pfam" id="PF00580">
    <property type="entry name" value="UvrD-helicase"/>
    <property type="match status" value="1"/>
</dbReference>
<evidence type="ECO:0000256" key="11">
    <source>
        <dbReference type="PROSITE-ProRule" id="PRU00560"/>
    </source>
</evidence>
<feature type="domain" description="UvrD-like helicase ATP-binding" evidence="13">
    <location>
        <begin position="48"/>
        <end position="326"/>
    </location>
</feature>
<dbReference type="PANTHER" id="PTHR11070">
    <property type="entry name" value="UVRD / RECB / PCRA DNA HELICASE FAMILY MEMBER"/>
    <property type="match status" value="1"/>
</dbReference>
<evidence type="ECO:0000313" key="16">
    <source>
        <dbReference type="Proteomes" id="UP000001610"/>
    </source>
</evidence>
<accession>G3JGB3</accession>
<feature type="region of interest" description="Disordered" evidence="12">
    <location>
        <begin position="762"/>
        <end position="784"/>
    </location>
</feature>
<evidence type="ECO:0000256" key="10">
    <source>
        <dbReference type="ARBA" id="ARBA00048988"/>
    </source>
</evidence>
<dbReference type="InParanoid" id="G3JGB3"/>